<sequence length="61" mass="7040">MHNKYNIKVNHSGPTWQRCRHLEAISSSRTEGVEDDVCLDDMALSEEEPPPPPFRFCQALR</sequence>
<evidence type="ECO:0000313" key="2">
    <source>
        <dbReference type="Proteomes" id="UP000824540"/>
    </source>
</evidence>
<evidence type="ECO:0000313" key="1">
    <source>
        <dbReference type="EMBL" id="KAG9334024.1"/>
    </source>
</evidence>
<name>A0A8T2N1P5_9TELE</name>
<reference evidence="1" key="1">
    <citation type="thesis" date="2021" institute="BYU ScholarsArchive" country="Provo, UT, USA">
        <title>Applications of and Algorithms for Genome Assembly and Genomic Analyses with an Emphasis on Marine Teleosts.</title>
        <authorList>
            <person name="Pickett B.D."/>
        </authorList>
    </citation>
    <scope>NUCLEOTIDE SEQUENCE</scope>
    <source>
        <strain evidence="1">HI-2016</strain>
    </source>
</reference>
<comment type="caution">
    <text evidence="1">The sequence shown here is derived from an EMBL/GenBank/DDBJ whole genome shotgun (WGS) entry which is preliminary data.</text>
</comment>
<dbReference type="Proteomes" id="UP000824540">
    <property type="component" value="Unassembled WGS sequence"/>
</dbReference>
<keyword evidence="2" id="KW-1185">Reference proteome</keyword>
<organism evidence="1 2">
    <name type="scientific">Albula glossodonta</name>
    <name type="common">roundjaw bonefish</name>
    <dbReference type="NCBI Taxonomy" id="121402"/>
    <lineage>
        <taxon>Eukaryota</taxon>
        <taxon>Metazoa</taxon>
        <taxon>Chordata</taxon>
        <taxon>Craniata</taxon>
        <taxon>Vertebrata</taxon>
        <taxon>Euteleostomi</taxon>
        <taxon>Actinopterygii</taxon>
        <taxon>Neopterygii</taxon>
        <taxon>Teleostei</taxon>
        <taxon>Albuliformes</taxon>
        <taxon>Albulidae</taxon>
        <taxon>Albula</taxon>
    </lineage>
</organism>
<dbReference type="AlphaFoldDB" id="A0A8T2N1P5"/>
<protein>
    <submittedName>
        <fullName evidence="1">Uncharacterized protein</fullName>
    </submittedName>
</protein>
<dbReference type="EMBL" id="JAFBMS010000166">
    <property type="protein sequence ID" value="KAG9334024.1"/>
    <property type="molecule type" value="Genomic_DNA"/>
</dbReference>
<gene>
    <name evidence="1" type="ORF">JZ751_009256</name>
</gene>
<accession>A0A8T2N1P5</accession>
<proteinExistence type="predicted"/>